<sequence length="87" mass="9766">MRDKQFDFSVLMSSKMFGVLALLLLVVAVELSIGEANSWFFLGLNILEWTNPLEEVRQVGEVSLESADLILGVFVWLVESVVEPFFG</sequence>
<name>A0A9X2WT58_9GAMM</name>
<accession>A0A9X2WT58</accession>
<dbReference type="EMBL" id="JAMTCC010000007">
    <property type="protein sequence ID" value="MCT7944876.1"/>
    <property type="molecule type" value="Genomic_DNA"/>
</dbReference>
<dbReference type="GeneID" id="11771321"/>
<keyword evidence="2" id="KW-1185">Reference proteome</keyword>
<dbReference type="AlphaFoldDB" id="A0A9X2WT58"/>
<evidence type="ECO:0000313" key="1">
    <source>
        <dbReference type="EMBL" id="MCT7944876.1"/>
    </source>
</evidence>
<dbReference type="Proteomes" id="UP001155604">
    <property type="component" value="Unassembled WGS sequence"/>
</dbReference>
<dbReference type="RefSeq" id="WP_006085862.1">
    <property type="nucleotide sequence ID" value="NZ_JAMTCC010000007.1"/>
</dbReference>
<comment type="caution">
    <text evidence="1">The sequence shown here is derived from an EMBL/GenBank/DDBJ whole genome shotgun (WGS) entry which is preliminary data.</text>
</comment>
<proteinExistence type="predicted"/>
<reference evidence="1" key="1">
    <citation type="journal article" date="2023" name="Int. J. Syst. Evol. Microbiol.">
        <title>&lt;i&gt;Shewanella septentrionalis&lt;/i&gt; sp. nov. and &lt;i&gt;Shewanella holmiensis&lt;/i&gt; sp. nov., isolated from Baltic Sea water and sediments.</title>
        <authorList>
            <person name="Martin-Rodriguez A.J."/>
            <person name="Thorell K."/>
            <person name="Joffre E."/>
            <person name="Jensie-Markopoulos S."/>
            <person name="Moore E.R.B."/>
            <person name="Sjoling A."/>
        </authorList>
    </citation>
    <scope>NUCLEOTIDE SEQUENCE</scope>
    <source>
        <strain evidence="1">SP1W3</strain>
    </source>
</reference>
<protein>
    <submittedName>
        <fullName evidence="1">Uncharacterized protein</fullName>
    </submittedName>
</protein>
<evidence type="ECO:0000313" key="2">
    <source>
        <dbReference type="Proteomes" id="UP001155604"/>
    </source>
</evidence>
<organism evidence="1 2">
    <name type="scientific">Shewanella septentrionalis</name>
    <dbReference type="NCBI Taxonomy" id="2952223"/>
    <lineage>
        <taxon>Bacteria</taxon>
        <taxon>Pseudomonadati</taxon>
        <taxon>Pseudomonadota</taxon>
        <taxon>Gammaproteobacteria</taxon>
        <taxon>Alteromonadales</taxon>
        <taxon>Shewanellaceae</taxon>
        <taxon>Shewanella</taxon>
    </lineage>
</organism>
<gene>
    <name evidence="1" type="ORF">NE536_05790</name>
</gene>